<dbReference type="RefSeq" id="WP_204820428.1">
    <property type="nucleotide sequence ID" value="NZ_JANHOF010000007.1"/>
</dbReference>
<evidence type="ECO:0000313" key="2">
    <source>
        <dbReference type="Proteomes" id="UP001589818"/>
    </source>
</evidence>
<comment type="caution">
    <text evidence="1">The sequence shown here is derived from an EMBL/GenBank/DDBJ whole genome shotgun (WGS) entry which is preliminary data.</text>
</comment>
<protein>
    <submittedName>
        <fullName evidence="1">Uncharacterized protein</fullName>
    </submittedName>
</protein>
<organism evidence="1 2">
    <name type="scientific">Paenibacillus mendelii</name>
    <dbReference type="NCBI Taxonomy" id="206163"/>
    <lineage>
        <taxon>Bacteria</taxon>
        <taxon>Bacillati</taxon>
        <taxon>Bacillota</taxon>
        <taxon>Bacilli</taxon>
        <taxon>Bacillales</taxon>
        <taxon>Paenibacillaceae</taxon>
        <taxon>Paenibacillus</taxon>
    </lineage>
</organism>
<reference evidence="1 2" key="1">
    <citation type="submission" date="2024-09" db="EMBL/GenBank/DDBJ databases">
        <authorList>
            <person name="Sun Q."/>
            <person name="Mori K."/>
        </authorList>
    </citation>
    <scope>NUCLEOTIDE SEQUENCE [LARGE SCALE GENOMIC DNA]</scope>
    <source>
        <strain evidence="1 2">CCM 4839</strain>
    </source>
</reference>
<proteinExistence type="predicted"/>
<keyword evidence="2" id="KW-1185">Reference proteome</keyword>
<sequence>MPDVQEKDQDFQAAVNAVQQKPLYEQVLHWVTVIEQGEFGEGSPKSFWKTDYEAYEQLIGLGEPAVPYIHEHYLNGELKPDTKLILETVLRDLGAFPPEIRL</sequence>
<gene>
    <name evidence="1" type="ORF">ACFFJ8_12040</name>
</gene>
<dbReference type="Proteomes" id="UP001589818">
    <property type="component" value="Unassembled WGS sequence"/>
</dbReference>
<name>A0ABV6J976_9BACL</name>
<dbReference type="EMBL" id="JBHLVF010000013">
    <property type="protein sequence ID" value="MFC0392092.1"/>
    <property type="molecule type" value="Genomic_DNA"/>
</dbReference>
<accession>A0ABV6J976</accession>
<evidence type="ECO:0000313" key="1">
    <source>
        <dbReference type="EMBL" id="MFC0392092.1"/>
    </source>
</evidence>